<feature type="transmembrane region" description="Helical" evidence="8">
    <location>
        <begin position="481"/>
        <end position="500"/>
    </location>
</feature>
<keyword evidence="5 8" id="KW-1133">Transmembrane helix</keyword>
<proteinExistence type="inferred from homology"/>
<sequence length="507" mass="54824">MSDADSEKGRVPHPEEDLSRKVYPAGFVGTAYRTMDFLVEHGVEERGIQPRPEDDREKLTTWSYIQQYVFWSALNTNILSFSEGMLGPSLFGLDFKTTVLVVVLFNIVMCAPPAWLATNGPRTGMRQMVQARYGMGFVPAMVISLANCMTLLGYLSLTTILGGQCLSLASDSSMSWTVGIVVVALIGVFLSFIGLRALHYLSLTSLPVVFLLYVVLLGVTGSKLHLVNSEVAKAATKVTASGVLGFGASQVGFSVSYAGIASDFTTLLPPKTPRLPLFLAVYAGLFFPIVLIQLFGAALMLVAYNIPRWEAAAGVAAPNLLFTVTGESHAARFVMVLFSLSVVANVAPTIYSCGLSGQVVLPFLTRVPRYFLAILVIAIVLPVAIIGSTHFVDVLSNFLAVLGYWTALYLPPAILEPLLFRNPVNTTTFPVEIWNKIGKLPIGLAFIASSCAGIPLAAAGMSQTWWNGWIARKIPGGDGDLGFELTFAVVTLVFVPLRYLERKYTGR</sequence>
<dbReference type="InterPro" id="IPR026030">
    <property type="entry name" value="Pur-cyt_permease_Fcy2/21/22"/>
</dbReference>
<feature type="transmembrane region" description="Helical" evidence="8">
    <location>
        <begin position="330"/>
        <end position="351"/>
    </location>
</feature>
<feature type="transmembrane region" description="Helical" evidence="8">
    <location>
        <begin position="440"/>
        <end position="461"/>
    </location>
</feature>
<keyword evidence="10" id="KW-1185">Reference proteome</keyword>
<feature type="transmembrane region" description="Helical" evidence="8">
    <location>
        <begin position="279"/>
        <end position="304"/>
    </location>
</feature>
<gene>
    <name evidence="9" type="primary">FCY22</name>
    <name evidence="9" type="ORF">LOC62_06G008511</name>
</gene>
<dbReference type="Proteomes" id="UP000827549">
    <property type="component" value="Chromosome 6"/>
</dbReference>
<dbReference type="AlphaFoldDB" id="A0AAF0YIC8"/>
<evidence type="ECO:0000256" key="5">
    <source>
        <dbReference type="ARBA" id="ARBA00022989"/>
    </source>
</evidence>
<dbReference type="InterPro" id="IPR001248">
    <property type="entry name" value="Pur-cyt_permease"/>
</dbReference>
<evidence type="ECO:0000256" key="7">
    <source>
        <dbReference type="PIRNR" id="PIRNR002744"/>
    </source>
</evidence>
<dbReference type="Pfam" id="PF02133">
    <property type="entry name" value="Transp_cyt_pur"/>
    <property type="match status" value="1"/>
</dbReference>
<dbReference type="PANTHER" id="PTHR31806">
    <property type="entry name" value="PURINE-CYTOSINE PERMEASE FCY2-RELATED"/>
    <property type="match status" value="1"/>
</dbReference>
<feature type="transmembrane region" description="Helical" evidence="8">
    <location>
        <begin position="398"/>
        <end position="419"/>
    </location>
</feature>
<name>A0AAF0YIC8_9TREE</name>
<comment type="subcellular location">
    <subcellularLocation>
        <location evidence="1">Membrane</location>
        <topology evidence="1">Multi-pass membrane protein</topology>
    </subcellularLocation>
</comment>
<dbReference type="PANTHER" id="PTHR31806:SF5">
    <property type="entry name" value="PURINE-CYTOSINE PERMEASE FCY21"/>
    <property type="match status" value="1"/>
</dbReference>
<evidence type="ECO:0000256" key="8">
    <source>
        <dbReference type="SAM" id="Phobius"/>
    </source>
</evidence>
<feature type="transmembrane region" description="Helical" evidence="8">
    <location>
        <begin position="137"/>
        <end position="161"/>
    </location>
</feature>
<reference evidence="9" key="1">
    <citation type="submission" date="2023-10" db="EMBL/GenBank/DDBJ databases">
        <authorList>
            <person name="Noh H."/>
        </authorList>
    </citation>
    <scope>NUCLEOTIDE SEQUENCE</scope>
    <source>
        <strain evidence="9">DUCC4014</strain>
    </source>
</reference>
<evidence type="ECO:0000313" key="9">
    <source>
        <dbReference type="EMBL" id="WOO85006.1"/>
    </source>
</evidence>
<evidence type="ECO:0000256" key="4">
    <source>
        <dbReference type="ARBA" id="ARBA00022692"/>
    </source>
</evidence>
<organism evidence="9 10">
    <name type="scientific">Vanrija pseudolonga</name>
    <dbReference type="NCBI Taxonomy" id="143232"/>
    <lineage>
        <taxon>Eukaryota</taxon>
        <taxon>Fungi</taxon>
        <taxon>Dikarya</taxon>
        <taxon>Basidiomycota</taxon>
        <taxon>Agaricomycotina</taxon>
        <taxon>Tremellomycetes</taxon>
        <taxon>Trichosporonales</taxon>
        <taxon>Trichosporonaceae</taxon>
        <taxon>Vanrija</taxon>
    </lineage>
</organism>
<feature type="transmembrane region" description="Helical" evidence="8">
    <location>
        <begin position="239"/>
        <end position="258"/>
    </location>
</feature>
<dbReference type="GeneID" id="87811676"/>
<keyword evidence="6 7" id="KW-0472">Membrane</keyword>
<dbReference type="PIRSF" id="PIRSF002744">
    <property type="entry name" value="Pur-cyt_permease"/>
    <property type="match status" value="1"/>
</dbReference>
<dbReference type="Gene3D" id="1.10.4160.10">
    <property type="entry name" value="Hydantoin permease"/>
    <property type="match status" value="1"/>
</dbReference>
<feature type="transmembrane region" description="Helical" evidence="8">
    <location>
        <begin position="95"/>
        <end position="116"/>
    </location>
</feature>
<dbReference type="GO" id="GO:0022857">
    <property type="term" value="F:transmembrane transporter activity"/>
    <property type="evidence" value="ECO:0007669"/>
    <property type="project" value="InterPro"/>
</dbReference>
<comment type="similarity">
    <text evidence="2 7">Belongs to the purine-cytosine permease (2.A.39) family.</text>
</comment>
<accession>A0AAF0YIC8</accession>
<evidence type="ECO:0000313" key="10">
    <source>
        <dbReference type="Proteomes" id="UP000827549"/>
    </source>
</evidence>
<evidence type="ECO:0000256" key="2">
    <source>
        <dbReference type="ARBA" id="ARBA00008974"/>
    </source>
</evidence>
<feature type="transmembrane region" description="Helical" evidence="8">
    <location>
        <begin position="371"/>
        <end position="392"/>
    </location>
</feature>
<dbReference type="RefSeq" id="XP_062631032.1">
    <property type="nucleotide sequence ID" value="XM_062775048.1"/>
</dbReference>
<feature type="transmembrane region" description="Helical" evidence="8">
    <location>
        <begin position="200"/>
        <end position="219"/>
    </location>
</feature>
<evidence type="ECO:0000256" key="3">
    <source>
        <dbReference type="ARBA" id="ARBA00022448"/>
    </source>
</evidence>
<dbReference type="EMBL" id="CP086719">
    <property type="protein sequence ID" value="WOO85006.1"/>
    <property type="molecule type" value="Genomic_DNA"/>
</dbReference>
<feature type="transmembrane region" description="Helical" evidence="8">
    <location>
        <begin position="173"/>
        <end position="193"/>
    </location>
</feature>
<keyword evidence="4 8" id="KW-0812">Transmembrane</keyword>
<keyword evidence="3 7" id="KW-0813">Transport</keyword>
<evidence type="ECO:0000256" key="1">
    <source>
        <dbReference type="ARBA" id="ARBA00004141"/>
    </source>
</evidence>
<dbReference type="GO" id="GO:0005886">
    <property type="term" value="C:plasma membrane"/>
    <property type="evidence" value="ECO:0007669"/>
    <property type="project" value="TreeGrafter"/>
</dbReference>
<evidence type="ECO:0000256" key="6">
    <source>
        <dbReference type="ARBA" id="ARBA00023136"/>
    </source>
</evidence>
<protein>
    <submittedName>
        <fullName evidence="9">Purine-cytosine permease FCY22</fullName>
    </submittedName>
</protein>